<gene>
    <name evidence="2" type="ORF">BKM63_20395</name>
</gene>
<reference evidence="2 3" key="1">
    <citation type="submission" date="2016-10" db="EMBL/GenBank/DDBJ databases">
        <title>Draft Genome Sequence of Rhizobacteria Flavobacterium johnsoniae CI04.</title>
        <authorList>
            <person name="Bravo J.I."/>
            <person name="Lozano G.L."/>
            <person name="Handelsman J."/>
        </authorList>
    </citation>
    <scope>NUCLEOTIDE SEQUENCE [LARGE SCALE GENOMIC DNA]</scope>
    <source>
        <strain evidence="2 3">CI04</strain>
    </source>
</reference>
<accession>A0A1J7BNZ5</accession>
<sequence>MICPSITDWISAISAIFSAFISGGVLWVAWYQIKQVKLQLKNLAEGQKNSTLMTVLELESEMNRRKENLDRCNFDLRQYGIDINSSEKELSEDTLELFQDKIKVARENYLNALDRLSYCIIHNYLSDRDWKTEYRDVLFDAVDNYSECFGVSSRFWNTKKLYEKWKNE</sequence>
<dbReference type="AlphaFoldDB" id="A0A1J7BNZ5"/>
<keyword evidence="1" id="KW-1133">Transmembrane helix</keyword>
<evidence type="ECO:0008006" key="4">
    <source>
        <dbReference type="Google" id="ProtNLM"/>
    </source>
</evidence>
<dbReference type="Proteomes" id="UP000182826">
    <property type="component" value="Unassembled WGS sequence"/>
</dbReference>
<protein>
    <recommendedName>
        <fullName evidence="4">DUF4760 domain-containing protein</fullName>
    </recommendedName>
</protein>
<keyword evidence="3" id="KW-1185">Reference proteome</keyword>
<proteinExistence type="predicted"/>
<feature type="transmembrane region" description="Helical" evidence="1">
    <location>
        <begin position="12"/>
        <end position="31"/>
    </location>
</feature>
<organism evidence="2 3">
    <name type="scientific">Flavobacterium johnsoniae</name>
    <name type="common">Cytophaga johnsonae</name>
    <dbReference type="NCBI Taxonomy" id="986"/>
    <lineage>
        <taxon>Bacteria</taxon>
        <taxon>Pseudomonadati</taxon>
        <taxon>Bacteroidota</taxon>
        <taxon>Flavobacteriia</taxon>
        <taxon>Flavobacteriales</taxon>
        <taxon>Flavobacteriaceae</taxon>
        <taxon>Flavobacterium</taxon>
    </lineage>
</organism>
<evidence type="ECO:0000256" key="1">
    <source>
        <dbReference type="SAM" id="Phobius"/>
    </source>
</evidence>
<dbReference type="RefSeq" id="WP_071638426.1">
    <property type="nucleotide sequence ID" value="NZ_MLFK01000010.1"/>
</dbReference>
<dbReference type="EMBL" id="MLFK01000010">
    <property type="protein sequence ID" value="OIV40301.1"/>
    <property type="molecule type" value="Genomic_DNA"/>
</dbReference>
<evidence type="ECO:0000313" key="2">
    <source>
        <dbReference type="EMBL" id="OIV40301.1"/>
    </source>
</evidence>
<dbReference type="OrthoDB" id="1344676at2"/>
<keyword evidence="1" id="KW-0812">Transmembrane</keyword>
<name>A0A1J7BNZ5_FLAJO</name>
<comment type="caution">
    <text evidence="2">The sequence shown here is derived from an EMBL/GenBank/DDBJ whole genome shotgun (WGS) entry which is preliminary data.</text>
</comment>
<evidence type="ECO:0000313" key="3">
    <source>
        <dbReference type="Proteomes" id="UP000182826"/>
    </source>
</evidence>
<keyword evidence="1" id="KW-0472">Membrane</keyword>